<protein>
    <submittedName>
        <fullName evidence="1">Uncharacterized protein</fullName>
    </submittedName>
</protein>
<evidence type="ECO:0000313" key="2">
    <source>
        <dbReference type="Proteomes" id="UP000030715"/>
    </source>
</evidence>
<reference evidence="1 2" key="1">
    <citation type="submission" date="2014-10" db="EMBL/GenBank/DDBJ databases">
        <title>VR bacteriophages - a small but diverse group of low-temperature viruses.</title>
        <authorList>
            <person name="Kaliniene L."/>
            <person name="Meskys R."/>
            <person name="Simoliunas E."/>
            <person name="Zajanckauskaite A."/>
            <person name="Truncaite L."/>
        </authorList>
    </citation>
    <scope>NUCLEOTIDE SEQUENCE [LARGE SCALE GENOMIC DNA]</scope>
</reference>
<dbReference type="InterPro" id="IPR020303">
    <property type="entry name" value="DUF5495"/>
</dbReference>
<accession>A0A0A7HAZ4</accession>
<dbReference type="OrthoDB" id="20982at10239"/>
<gene>
    <name evidence="1" type="ORF">VR5_065</name>
</gene>
<dbReference type="EMBL" id="KP007359">
    <property type="protein sequence ID" value="AIZ01852.1"/>
    <property type="molecule type" value="Genomic_DNA"/>
</dbReference>
<sequence>MTLPKIKLSNYEKNLETITMKNELLNDIRLVGYTVCENDAGVLQIEGDHFIIEYEFKQYWLYAKDEVGGIDYVDEFDNLDDALEGARFLQ</sequence>
<proteinExistence type="predicted"/>
<organism evidence="1 2">
    <name type="scientific">Escherichia phage vb_EcoM-VR5</name>
    <dbReference type="NCBI Taxonomy" id="1567026"/>
    <lineage>
        <taxon>Viruses</taxon>
        <taxon>Duplodnaviria</taxon>
        <taxon>Heunggongvirae</taxon>
        <taxon>Uroviricota</taxon>
        <taxon>Caudoviricetes</taxon>
        <taxon>Pantevenvirales</taxon>
        <taxon>Straboviridae</taxon>
        <taxon>Tevenvirinae</taxon>
        <taxon>Dhakavirus</taxon>
        <taxon>Dhakavirus vr5</taxon>
    </lineage>
</organism>
<evidence type="ECO:0000313" key="1">
    <source>
        <dbReference type="EMBL" id="AIZ01852.1"/>
    </source>
</evidence>
<dbReference type="Proteomes" id="UP000030715">
    <property type="component" value="Segment"/>
</dbReference>
<dbReference type="GeneID" id="26632370"/>
<name>A0A0A7HAZ4_9CAUD</name>
<dbReference type="KEGG" id="vg:26632370"/>
<dbReference type="RefSeq" id="YP_009205759.1">
    <property type="nucleotide sequence ID" value="NC_028881.1"/>
</dbReference>
<keyword evidence="2" id="KW-1185">Reference proteome</keyword>
<dbReference type="Pfam" id="PF17599">
    <property type="entry name" value="DUF5495"/>
    <property type="match status" value="1"/>
</dbReference>